<organism evidence="2 3">
    <name type="scientific">Microbotryum silenes-dioicae</name>
    <dbReference type="NCBI Taxonomy" id="796604"/>
    <lineage>
        <taxon>Eukaryota</taxon>
        <taxon>Fungi</taxon>
        <taxon>Dikarya</taxon>
        <taxon>Basidiomycota</taxon>
        <taxon>Pucciniomycotina</taxon>
        <taxon>Microbotryomycetes</taxon>
        <taxon>Microbotryales</taxon>
        <taxon>Microbotryaceae</taxon>
        <taxon>Microbotryum</taxon>
    </lineage>
</organism>
<evidence type="ECO:0000313" key="2">
    <source>
        <dbReference type="EMBL" id="SGY30228.1"/>
    </source>
</evidence>
<evidence type="ECO:0000313" key="3">
    <source>
        <dbReference type="Proteomes" id="UP000249464"/>
    </source>
</evidence>
<reference evidence="2 3" key="1">
    <citation type="submission" date="2016-11" db="EMBL/GenBank/DDBJ databases">
        <authorList>
            <person name="Jaros S."/>
            <person name="Januszkiewicz K."/>
            <person name="Wedrychowicz H."/>
        </authorList>
    </citation>
    <scope>NUCLEOTIDE SEQUENCE [LARGE SCALE GENOMIC DNA]</scope>
</reference>
<sequence length="224" mass="25073">MTGRNGLAMKRSFSHPTQYYSAPLTQDLPFLNIDPSAQDPNAYPFPRTLARQSSTTSLFPSSRSTTGPSGRPPTRQMTGMTLDRSRRDSTASTIRPTCHRAKTTSSIHMSKKASFASLVDHLPPPTTSLTLTPETWPTFKKGFKASLKAAGMYKMLNGEIPAPIRRRDQRNDAAYDEAMEDFLAKRSEARLFLNASLGPELFERIQDRPVEDMWKSLVRLYEGA</sequence>
<accession>A0A2X0M1R7</accession>
<evidence type="ECO:0000256" key="1">
    <source>
        <dbReference type="SAM" id="MobiDB-lite"/>
    </source>
</evidence>
<feature type="region of interest" description="Disordered" evidence="1">
    <location>
        <begin position="32"/>
        <end position="93"/>
    </location>
</feature>
<keyword evidence="3" id="KW-1185">Reference proteome</keyword>
<dbReference type="AlphaFoldDB" id="A0A2X0M1R7"/>
<name>A0A2X0M1R7_9BASI</name>
<proteinExistence type="predicted"/>
<dbReference type="Proteomes" id="UP000249464">
    <property type="component" value="Unassembled WGS sequence"/>
</dbReference>
<dbReference type="EMBL" id="FQNC01000041">
    <property type="protein sequence ID" value="SGY30228.1"/>
    <property type="molecule type" value="Genomic_DNA"/>
</dbReference>
<feature type="compositionally biased region" description="Low complexity" evidence="1">
    <location>
        <begin position="53"/>
        <end position="66"/>
    </location>
</feature>
<gene>
    <name evidence="2" type="primary">BQ5605_C002g01131</name>
    <name evidence="2" type="ORF">BQ5605_C002G01131</name>
</gene>
<protein>
    <submittedName>
        <fullName evidence="2">BQ5605_C002g01131 protein</fullName>
    </submittedName>
</protein>